<sequence length="207" mass="22571">MSNTTLNATTVLLCPSLPIEVTSIPYFPNATAQAITLLTCILNGISCPVATVENLLVFVVVLRNRSLRTVFNTSVLCLAFTDLLIAMFIQPAFIAYQAGKLYFEIKKRAVKPGAVRGTSEQDHIRAIKATRTILIITGAFFACFAPILCASIVHQAGVVGDAVVFHIVYPLAECALFLTALINPAIYVWRNASVRKSLKEFTKFTSN</sequence>
<keyword evidence="2" id="KW-1003">Cell membrane</keyword>
<reference evidence="8" key="1">
    <citation type="submission" date="2023-01" db="EMBL/GenBank/DDBJ databases">
        <title>Genome assembly of the deep-sea coral Lophelia pertusa.</title>
        <authorList>
            <person name="Herrera S."/>
            <person name="Cordes E."/>
        </authorList>
    </citation>
    <scope>NUCLEOTIDE SEQUENCE</scope>
    <source>
        <strain evidence="8">USNM1676648</strain>
        <tissue evidence="8">Polyp</tissue>
    </source>
</reference>
<dbReference type="Gene3D" id="1.20.1070.10">
    <property type="entry name" value="Rhodopsin 7-helix transmembrane proteins"/>
    <property type="match status" value="2"/>
</dbReference>
<dbReference type="InterPro" id="IPR017452">
    <property type="entry name" value="GPCR_Rhodpsn_7TM"/>
</dbReference>
<comment type="subcellular location">
    <subcellularLocation>
        <location evidence="1">Cell membrane</location>
        <topology evidence="1">Multi-pass membrane protein</topology>
    </subcellularLocation>
</comment>
<keyword evidence="9" id="KW-1185">Reference proteome</keyword>
<evidence type="ECO:0000313" key="8">
    <source>
        <dbReference type="EMBL" id="KAJ7372587.1"/>
    </source>
</evidence>
<feature type="domain" description="G-protein coupled receptors family 1 profile" evidence="7">
    <location>
        <begin position="1"/>
        <end position="187"/>
    </location>
</feature>
<protein>
    <recommendedName>
        <fullName evidence="7">G-protein coupled receptors family 1 profile domain-containing protein</fullName>
    </recommendedName>
</protein>
<keyword evidence="4 6" id="KW-1133">Transmembrane helix</keyword>
<dbReference type="PRINTS" id="PR00237">
    <property type="entry name" value="GPCRRHODOPSN"/>
</dbReference>
<evidence type="ECO:0000313" key="9">
    <source>
        <dbReference type="Proteomes" id="UP001163046"/>
    </source>
</evidence>
<keyword evidence="3 6" id="KW-0812">Transmembrane</keyword>
<dbReference type="GO" id="GO:0004930">
    <property type="term" value="F:G protein-coupled receptor activity"/>
    <property type="evidence" value="ECO:0007669"/>
    <property type="project" value="InterPro"/>
</dbReference>
<dbReference type="SUPFAM" id="SSF81321">
    <property type="entry name" value="Family A G protein-coupled receptor-like"/>
    <property type="match status" value="1"/>
</dbReference>
<accession>A0A9W9YZW5</accession>
<feature type="transmembrane region" description="Helical" evidence="6">
    <location>
        <begin position="34"/>
        <end position="62"/>
    </location>
</feature>
<dbReference type="PROSITE" id="PS50262">
    <property type="entry name" value="G_PROTEIN_RECEP_F1_2"/>
    <property type="match status" value="1"/>
</dbReference>
<evidence type="ECO:0000256" key="2">
    <source>
        <dbReference type="ARBA" id="ARBA00022475"/>
    </source>
</evidence>
<gene>
    <name evidence="8" type="ORF">OS493_017858</name>
</gene>
<dbReference type="CDD" id="cd00637">
    <property type="entry name" value="7tm_classA_rhodopsin-like"/>
    <property type="match status" value="2"/>
</dbReference>
<dbReference type="InterPro" id="IPR000276">
    <property type="entry name" value="GPCR_Rhodpsn"/>
</dbReference>
<evidence type="ECO:0000256" key="6">
    <source>
        <dbReference type="SAM" id="Phobius"/>
    </source>
</evidence>
<dbReference type="Proteomes" id="UP001163046">
    <property type="component" value="Unassembled WGS sequence"/>
</dbReference>
<name>A0A9W9YZW5_9CNID</name>
<proteinExistence type="predicted"/>
<dbReference type="OrthoDB" id="5981075at2759"/>
<evidence type="ECO:0000259" key="7">
    <source>
        <dbReference type="PROSITE" id="PS50262"/>
    </source>
</evidence>
<feature type="transmembrane region" description="Helical" evidence="6">
    <location>
        <begin position="167"/>
        <end position="189"/>
    </location>
</feature>
<feature type="transmembrane region" description="Helical" evidence="6">
    <location>
        <begin position="133"/>
        <end position="155"/>
    </location>
</feature>
<evidence type="ECO:0000256" key="3">
    <source>
        <dbReference type="ARBA" id="ARBA00022692"/>
    </source>
</evidence>
<evidence type="ECO:0000256" key="5">
    <source>
        <dbReference type="ARBA" id="ARBA00023136"/>
    </source>
</evidence>
<evidence type="ECO:0000256" key="1">
    <source>
        <dbReference type="ARBA" id="ARBA00004651"/>
    </source>
</evidence>
<evidence type="ECO:0000256" key="4">
    <source>
        <dbReference type="ARBA" id="ARBA00022989"/>
    </source>
</evidence>
<dbReference type="PANTHER" id="PTHR22750">
    <property type="entry name" value="G-PROTEIN COUPLED RECEPTOR"/>
    <property type="match status" value="1"/>
</dbReference>
<keyword evidence="5 6" id="KW-0472">Membrane</keyword>
<dbReference type="EMBL" id="MU826835">
    <property type="protein sequence ID" value="KAJ7372587.1"/>
    <property type="molecule type" value="Genomic_DNA"/>
</dbReference>
<comment type="caution">
    <text evidence="8">The sequence shown here is derived from an EMBL/GenBank/DDBJ whole genome shotgun (WGS) entry which is preliminary data.</text>
</comment>
<organism evidence="8 9">
    <name type="scientific">Desmophyllum pertusum</name>
    <dbReference type="NCBI Taxonomy" id="174260"/>
    <lineage>
        <taxon>Eukaryota</taxon>
        <taxon>Metazoa</taxon>
        <taxon>Cnidaria</taxon>
        <taxon>Anthozoa</taxon>
        <taxon>Hexacorallia</taxon>
        <taxon>Scleractinia</taxon>
        <taxon>Caryophylliina</taxon>
        <taxon>Caryophylliidae</taxon>
        <taxon>Desmophyllum</taxon>
    </lineage>
</organism>
<dbReference type="AlphaFoldDB" id="A0A9W9YZW5"/>
<dbReference type="GO" id="GO:0005886">
    <property type="term" value="C:plasma membrane"/>
    <property type="evidence" value="ECO:0007669"/>
    <property type="project" value="UniProtKB-SubCell"/>
</dbReference>